<comment type="function">
    <text evidence="6">Probably acts as a spliceosomal factor that contributes to spliceosome assembly and regulates the isoform switching of proteins such as PARP6.</text>
</comment>
<comment type="caution">
    <text evidence="8">The sequence shown here is derived from an EMBL/GenBank/DDBJ whole genome shotgun (WGS) entry which is preliminary data.</text>
</comment>
<evidence type="ECO:0000256" key="6">
    <source>
        <dbReference type="ARBA" id="ARBA00034666"/>
    </source>
</evidence>
<keyword evidence="4" id="KW-0597">Phosphoprotein</keyword>
<feature type="compositionally biased region" description="Basic residues" evidence="7">
    <location>
        <begin position="125"/>
        <end position="135"/>
    </location>
</feature>
<comment type="similarity">
    <text evidence="2">Belongs to the RSRP family.</text>
</comment>
<evidence type="ECO:0000313" key="8">
    <source>
        <dbReference type="EMBL" id="KAG5856061.1"/>
    </source>
</evidence>
<gene>
    <name evidence="8" type="ORF">ANANG_G00003940</name>
</gene>
<dbReference type="Proteomes" id="UP001044222">
    <property type="component" value="Unassembled WGS sequence"/>
</dbReference>
<dbReference type="EMBL" id="JAFIRN010000001">
    <property type="protein sequence ID" value="KAG5856061.1"/>
    <property type="molecule type" value="Genomic_DNA"/>
</dbReference>
<reference evidence="8" key="1">
    <citation type="submission" date="2021-01" db="EMBL/GenBank/DDBJ databases">
        <title>A chromosome-scale assembly of European eel, Anguilla anguilla.</title>
        <authorList>
            <person name="Henkel C."/>
            <person name="Jong-Raadsen S.A."/>
            <person name="Dufour S."/>
            <person name="Weltzien F.-A."/>
            <person name="Palstra A.P."/>
            <person name="Pelster B."/>
            <person name="Spaink H.P."/>
            <person name="Van Den Thillart G.E."/>
            <person name="Jansen H."/>
            <person name="Zahm M."/>
            <person name="Klopp C."/>
            <person name="Cedric C."/>
            <person name="Louis A."/>
            <person name="Berthelot C."/>
            <person name="Parey E."/>
            <person name="Roest Crollius H."/>
            <person name="Montfort J."/>
            <person name="Robinson-Rechavi M."/>
            <person name="Bucao C."/>
            <person name="Bouchez O."/>
            <person name="Gislard M."/>
            <person name="Lluch J."/>
            <person name="Milhes M."/>
            <person name="Lampietro C."/>
            <person name="Lopez Roques C."/>
            <person name="Donnadieu C."/>
            <person name="Braasch I."/>
            <person name="Desvignes T."/>
            <person name="Postlethwait J."/>
            <person name="Bobe J."/>
            <person name="Guiguen Y."/>
            <person name="Dirks R."/>
        </authorList>
    </citation>
    <scope>NUCLEOTIDE SEQUENCE</scope>
    <source>
        <strain evidence="8">Tag_6206</strain>
        <tissue evidence="8">Liver</tissue>
    </source>
</reference>
<feature type="compositionally biased region" description="Low complexity" evidence="7">
    <location>
        <begin position="96"/>
        <end position="122"/>
    </location>
</feature>
<evidence type="ECO:0000256" key="2">
    <source>
        <dbReference type="ARBA" id="ARBA00009534"/>
    </source>
</evidence>
<feature type="compositionally biased region" description="Basic and acidic residues" evidence="7">
    <location>
        <begin position="47"/>
        <end position="62"/>
    </location>
</feature>
<feature type="compositionally biased region" description="Basic and acidic residues" evidence="7">
    <location>
        <begin position="80"/>
        <end position="95"/>
    </location>
</feature>
<feature type="compositionally biased region" description="Basic residues" evidence="7">
    <location>
        <begin position="163"/>
        <end position="182"/>
    </location>
</feature>
<evidence type="ECO:0000256" key="3">
    <source>
        <dbReference type="ARBA" id="ARBA00018147"/>
    </source>
</evidence>
<dbReference type="PANTHER" id="PTHR47622:SF1">
    <property type="entry name" value="ARGININE_SERINE-RICH PROTEIN 1"/>
    <property type="match status" value="1"/>
</dbReference>
<keyword evidence="5" id="KW-0539">Nucleus</keyword>
<feature type="compositionally biased region" description="Basic and acidic residues" evidence="7">
    <location>
        <begin position="10"/>
        <end position="20"/>
    </location>
</feature>
<dbReference type="Pfam" id="PF17069">
    <property type="entry name" value="RSRP"/>
    <property type="match status" value="1"/>
</dbReference>
<dbReference type="AlphaFoldDB" id="A0A9D3S905"/>
<feature type="region of interest" description="Disordered" evidence="7">
    <location>
        <begin position="1"/>
        <end position="220"/>
    </location>
</feature>
<dbReference type="GO" id="GO:0005634">
    <property type="term" value="C:nucleus"/>
    <property type="evidence" value="ECO:0007669"/>
    <property type="project" value="UniProtKB-SubCell"/>
</dbReference>
<sequence length="268" mass="30124">MAVKSNSFQEKFELTQKTEKISSVADPINAREGAPFTENTAGAFPHEIMDEKIKDAEKRRAGEGTGSQNPPLRRAGGWLLEERDGSSASDRDCRSRSVSTTTRSRSRSSSSSVSSGSSYSSGRHGDRRRNRRRSYYHSSSSSRSPPRRYRARSRSYSPSYSPIRRHRLRSPSRSRSRSRSGGRRVYGFVGRSRFRLTFSPERRSRTRSRSRSRSPDRTSIRLSLQEKRQLLLIARENAARALGVEEVALPASVNAVLEVQEGPRSGIG</sequence>
<comment type="subcellular location">
    <subcellularLocation>
        <location evidence="1">Nucleus</location>
    </subcellularLocation>
</comment>
<accession>A0A9D3S905</accession>
<evidence type="ECO:0000256" key="7">
    <source>
        <dbReference type="SAM" id="MobiDB-lite"/>
    </source>
</evidence>
<name>A0A9D3S905_ANGAN</name>
<evidence type="ECO:0000256" key="5">
    <source>
        <dbReference type="ARBA" id="ARBA00023242"/>
    </source>
</evidence>
<protein>
    <recommendedName>
        <fullName evidence="3">Arginine/serine-rich protein 1</fullName>
    </recommendedName>
</protein>
<evidence type="ECO:0000256" key="1">
    <source>
        <dbReference type="ARBA" id="ARBA00004123"/>
    </source>
</evidence>
<evidence type="ECO:0000313" key="9">
    <source>
        <dbReference type="Proteomes" id="UP001044222"/>
    </source>
</evidence>
<proteinExistence type="inferred from homology"/>
<organism evidence="8 9">
    <name type="scientific">Anguilla anguilla</name>
    <name type="common">European freshwater eel</name>
    <name type="synonym">Muraena anguilla</name>
    <dbReference type="NCBI Taxonomy" id="7936"/>
    <lineage>
        <taxon>Eukaryota</taxon>
        <taxon>Metazoa</taxon>
        <taxon>Chordata</taxon>
        <taxon>Craniata</taxon>
        <taxon>Vertebrata</taxon>
        <taxon>Euteleostomi</taxon>
        <taxon>Actinopterygii</taxon>
        <taxon>Neopterygii</taxon>
        <taxon>Teleostei</taxon>
        <taxon>Anguilliformes</taxon>
        <taxon>Anguillidae</taxon>
        <taxon>Anguilla</taxon>
    </lineage>
</organism>
<keyword evidence="9" id="KW-1185">Reference proteome</keyword>
<dbReference type="PANTHER" id="PTHR47622">
    <property type="entry name" value="ARGININE/SERINE-RICH PROTEIN 1"/>
    <property type="match status" value="1"/>
</dbReference>
<evidence type="ECO:0000256" key="4">
    <source>
        <dbReference type="ARBA" id="ARBA00022553"/>
    </source>
</evidence>
<dbReference type="InterPro" id="IPR029656">
    <property type="entry name" value="RSRP1"/>
</dbReference>